<dbReference type="SUPFAM" id="SSF53335">
    <property type="entry name" value="S-adenosyl-L-methionine-dependent methyltransferases"/>
    <property type="match status" value="1"/>
</dbReference>
<proteinExistence type="inferred from homology"/>
<dbReference type="Gene3D" id="3.40.50.150">
    <property type="entry name" value="Vaccinia Virus protein VP39"/>
    <property type="match status" value="1"/>
</dbReference>
<keyword evidence="5" id="KW-1185">Reference proteome</keyword>
<name>A0ABU5EF92_9PROT</name>
<dbReference type="InterPro" id="IPR029063">
    <property type="entry name" value="SAM-dependent_MTases_sf"/>
</dbReference>
<sequence>MQMSFAAARQHMIDSQIRTNKVIDDRLLEALRELPREAFVPDNVKVRAYVDDDLPLGNGRYLTEPMVVARLLQSADVKPTDMVLVAAAGTGYAAGLLSKLANTVVAVEADHALSERAAAALQQQAADNVVWQEGDPAAGFAKHAPYDVILIDGGVEIVPAALLEQLAEGGRLVTVLFEGRVGRAVLMMKERGSVSRRVLFDANIPLLSAFAKPAEFSF</sequence>
<gene>
    <name evidence="4" type="ORF">SMD27_19685</name>
</gene>
<dbReference type="RefSeq" id="WP_320510145.1">
    <property type="nucleotide sequence ID" value="NZ_JAXCLW010000007.1"/>
</dbReference>
<evidence type="ECO:0000313" key="4">
    <source>
        <dbReference type="EMBL" id="MDY0885074.1"/>
    </source>
</evidence>
<dbReference type="PANTHER" id="PTHR11579">
    <property type="entry name" value="PROTEIN-L-ISOASPARTATE O-METHYLTRANSFERASE"/>
    <property type="match status" value="1"/>
</dbReference>
<comment type="similarity">
    <text evidence="1">Belongs to the methyltransferase superfamily. L-isoaspartyl/D-aspartyl protein methyltransferase family.</text>
</comment>
<reference evidence="4 5" key="1">
    <citation type="journal article" date="2016" name="Antonie Van Leeuwenhoek">
        <title>Dongia soli sp. nov., isolated from soil from Dokdo, Korea.</title>
        <authorList>
            <person name="Kim D.U."/>
            <person name="Lee H."/>
            <person name="Kim H."/>
            <person name="Kim S.G."/>
            <person name="Ka J.O."/>
        </authorList>
    </citation>
    <scope>NUCLEOTIDE SEQUENCE [LARGE SCALE GENOMIC DNA]</scope>
    <source>
        <strain evidence="4 5">D78</strain>
    </source>
</reference>
<accession>A0ABU5EF92</accession>
<dbReference type="PANTHER" id="PTHR11579:SF18">
    <property type="entry name" value="PROTEIN-L-ISOASPARTATE O-METHYLTRANSFERASE"/>
    <property type="match status" value="1"/>
</dbReference>
<dbReference type="InterPro" id="IPR000682">
    <property type="entry name" value="PCMT"/>
</dbReference>
<dbReference type="Pfam" id="PF01135">
    <property type="entry name" value="PCMT"/>
    <property type="match status" value="1"/>
</dbReference>
<evidence type="ECO:0000256" key="2">
    <source>
        <dbReference type="ARBA" id="ARBA00013346"/>
    </source>
</evidence>
<organism evidence="4 5">
    <name type="scientific">Dongia soli</name>
    <dbReference type="NCBI Taxonomy" id="600628"/>
    <lineage>
        <taxon>Bacteria</taxon>
        <taxon>Pseudomonadati</taxon>
        <taxon>Pseudomonadota</taxon>
        <taxon>Alphaproteobacteria</taxon>
        <taxon>Rhodospirillales</taxon>
        <taxon>Dongiaceae</taxon>
        <taxon>Dongia</taxon>
    </lineage>
</organism>
<evidence type="ECO:0000256" key="1">
    <source>
        <dbReference type="ARBA" id="ARBA00005369"/>
    </source>
</evidence>
<dbReference type="EMBL" id="JAXCLW010000007">
    <property type="protein sequence ID" value="MDY0885074.1"/>
    <property type="molecule type" value="Genomic_DNA"/>
</dbReference>
<comment type="caution">
    <text evidence="4">The sequence shown here is derived from an EMBL/GenBank/DDBJ whole genome shotgun (WGS) entry which is preliminary data.</text>
</comment>
<evidence type="ECO:0000256" key="3">
    <source>
        <dbReference type="ARBA" id="ARBA00030757"/>
    </source>
</evidence>
<protein>
    <recommendedName>
        <fullName evidence="2">Protein-L-isoaspartate O-methyltransferase</fullName>
    </recommendedName>
    <alternativeName>
        <fullName evidence="3">Protein L-isoaspartyl methyltransferase</fullName>
    </alternativeName>
</protein>
<dbReference type="Proteomes" id="UP001279642">
    <property type="component" value="Unassembled WGS sequence"/>
</dbReference>
<evidence type="ECO:0000313" key="5">
    <source>
        <dbReference type="Proteomes" id="UP001279642"/>
    </source>
</evidence>